<evidence type="ECO:0000256" key="2">
    <source>
        <dbReference type="ARBA" id="ARBA00007400"/>
    </source>
</evidence>
<evidence type="ECO:0000256" key="4">
    <source>
        <dbReference type="ARBA" id="ARBA00022692"/>
    </source>
</evidence>
<keyword evidence="5 7" id="KW-1133">Transmembrane helix</keyword>
<dbReference type="EMBL" id="BBMN01000008">
    <property type="protein sequence ID" value="GAL05675.1"/>
    <property type="molecule type" value="Genomic_DNA"/>
</dbReference>
<dbReference type="InterPro" id="IPR002656">
    <property type="entry name" value="Acyl_transf_3_dom"/>
</dbReference>
<feature type="transmembrane region" description="Helical" evidence="7">
    <location>
        <begin position="280"/>
        <end position="297"/>
    </location>
</feature>
<feature type="transmembrane region" description="Helical" evidence="7">
    <location>
        <begin position="21"/>
        <end position="42"/>
    </location>
</feature>
<evidence type="ECO:0000256" key="7">
    <source>
        <dbReference type="SAM" id="Phobius"/>
    </source>
</evidence>
<feature type="transmembrane region" description="Helical" evidence="7">
    <location>
        <begin position="54"/>
        <end position="78"/>
    </location>
</feature>
<feature type="transmembrane region" description="Helical" evidence="7">
    <location>
        <begin position="192"/>
        <end position="210"/>
    </location>
</feature>
<keyword evidence="6 7" id="KW-0472">Membrane</keyword>
<gene>
    <name evidence="9" type="ORF">JCM19237_4748</name>
</gene>
<sequence length="348" mass="39449">MTQKQAPTGSTTEPVREKVEFFDVLRCLAALAVVAIHVLGPYRDQLGVIPDADWITAITVNSASRWAVPVFIMITGALMLSDQRPFELGYYLKRRVGKVLVPFLVWSCFYALLSGLTLRGFDSQVVWDKLLALPVHETYYHLGFFYYFLPLYIVVPFFRYAVQHSDRLTVIAMTLVWLTLTTLFLFHIDGPWSHQLVLYSGYLLWGYCLFQYQWPRAGVLWGLGLVALVITDYSVLSDSFASGQYTVGRWLSYKTLNTALIAAAVFAFGRYVATRCSARWMAGMAFMSRYSLGIYLLHPLFLWPVRAFDGYVWPPVVMIPLLTVLITAVSLAASWLLAKSAKTAWLVP</sequence>
<feature type="transmembrane region" description="Helical" evidence="7">
    <location>
        <begin position="256"/>
        <end position="273"/>
    </location>
</feature>
<feature type="transmembrane region" description="Helical" evidence="7">
    <location>
        <begin position="99"/>
        <end position="118"/>
    </location>
</feature>
<evidence type="ECO:0000256" key="5">
    <source>
        <dbReference type="ARBA" id="ARBA00022989"/>
    </source>
</evidence>
<comment type="subcellular location">
    <subcellularLocation>
        <location evidence="1">Cell membrane</location>
        <topology evidence="1">Multi-pass membrane protein</topology>
    </subcellularLocation>
</comment>
<reference evidence="9 10" key="1">
    <citation type="journal article" date="2014" name="Genome Announc.">
        <title>Draft Genome Sequences of Two Vibrionaceae Species, Vibrio ponticus C121 and Photobacterium aphoticum C119, Isolated as Coral Reef Microbiota.</title>
        <authorList>
            <person name="Al-saari N."/>
            <person name="Meirelles P.M."/>
            <person name="Mino S."/>
            <person name="Suda W."/>
            <person name="Oshima K."/>
            <person name="Hattori M."/>
            <person name="Ohkuma M."/>
            <person name="Thompson F.L."/>
            <person name="Gomez-Gil B."/>
            <person name="Sawabe T."/>
            <person name="Sawabe T."/>
        </authorList>
    </citation>
    <scope>NUCLEOTIDE SEQUENCE [LARGE SCALE GENOMIC DNA]</scope>
    <source>
        <strain evidence="9 10">JCM 19237</strain>
    </source>
</reference>
<protein>
    <recommendedName>
        <fullName evidence="8">Acyltransferase 3 domain-containing protein</fullName>
    </recommendedName>
</protein>
<keyword evidence="3" id="KW-1003">Cell membrane</keyword>
<comment type="similarity">
    <text evidence="2">Belongs to the acyltransferase 3 family.</text>
</comment>
<dbReference type="PANTHER" id="PTHR40074">
    <property type="entry name" value="O-ACETYLTRANSFERASE WECH"/>
    <property type="match status" value="1"/>
</dbReference>
<name>A0A090QR71_9GAMM</name>
<dbReference type="PANTHER" id="PTHR40074:SF2">
    <property type="entry name" value="O-ACETYLTRANSFERASE WECH"/>
    <property type="match status" value="1"/>
</dbReference>
<dbReference type="GO" id="GO:0009246">
    <property type="term" value="P:enterobacterial common antigen biosynthetic process"/>
    <property type="evidence" value="ECO:0007669"/>
    <property type="project" value="TreeGrafter"/>
</dbReference>
<evidence type="ECO:0000313" key="10">
    <source>
        <dbReference type="Proteomes" id="UP000029227"/>
    </source>
</evidence>
<evidence type="ECO:0000259" key="8">
    <source>
        <dbReference type="Pfam" id="PF01757"/>
    </source>
</evidence>
<dbReference type="STRING" id="754436.JCM19237_4748"/>
<feature type="domain" description="Acyltransferase 3" evidence="8">
    <location>
        <begin position="20"/>
        <end position="337"/>
    </location>
</feature>
<dbReference type="Proteomes" id="UP000029227">
    <property type="component" value="Unassembled WGS sequence"/>
</dbReference>
<feature type="transmembrane region" description="Helical" evidence="7">
    <location>
        <begin position="168"/>
        <end position="186"/>
    </location>
</feature>
<evidence type="ECO:0000313" key="9">
    <source>
        <dbReference type="EMBL" id="GAL05675.1"/>
    </source>
</evidence>
<feature type="transmembrane region" description="Helical" evidence="7">
    <location>
        <begin position="317"/>
        <end position="338"/>
    </location>
</feature>
<evidence type="ECO:0000256" key="1">
    <source>
        <dbReference type="ARBA" id="ARBA00004651"/>
    </source>
</evidence>
<dbReference type="eggNOG" id="COG3274">
    <property type="taxonomic scope" value="Bacteria"/>
</dbReference>
<organism evidence="9 10">
    <name type="scientific">Photobacterium aphoticum</name>
    <dbReference type="NCBI Taxonomy" id="754436"/>
    <lineage>
        <taxon>Bacteria</taxon>
        <taxon>Pseudomonadati</taxon>
        <taxon>Pseudomonadota</taxon>
        <taxon>Gammaproteobacteria</taxon>
        <taxon>Vibrionales</taxon>
        <taxon>Vibrionaceae</taxon>
        <taxon>Photobacterium</taxon>
    </lineage>
</organism>
<dbReference type="GO" id="GO:0005886">
    <property type="term" value="C:plasma membrane"/>
    <property type="evidence" value="ECO:0007669"/>
    <property type="project" value="UniProtKB-SubCell"/>
</dbReference>
<accession>A0A090QR71</accession>
<comment type="caution">
    <text evidence="9">The sequence shown here is derived from an EMBL/GenBank/DDBJ whole genome shotgun (WGS) entry which is preliminary data.</text>
</comment>
<dbReference type="GO" id="GO:0016413">
    <property type="term" value="F:O-acetyltransferase activity"/>
    <property type="evidence" value="ECO:0007669"/>
    <property type="project" value="TreeGrafter"/>
</dbReference>
<proteinExistence type="inferred from homology"/>
<keyword evidence="4 7" id="KW-0812">Transmembrane</keyword>
<feature type="transmembrane region" description="Helical" evidence="7">
    <location>
        <begin position="217"/>
        <end position="236"/>
    </location>
</feature>
<evidence type="ECO:0000256" key="6">
    <source>
        <dbReference type="ARBA" id="ARBA00023136"/>
    </source>
</evidence>
<feature type="transmembrane region" description="Helical" evidence="7">
    <location>
        <begin position="138"/>
        <end position="161"/>
    </location>
</feature>
<dbReference type="Pfam" id="PF01757">
    <property type="entry name" value="Acyl_transf_3"/>
    <property type="match status" value="1"/>
</dbReference>
<dbReference type="AlphaFoldDB" id="A0A090QR71"/>
<evidence type="ECO:0000256" key="3">
    <source>
        <dbReference type="ARBA" id="ARBA00022475"/>
    </source>
</evidence>